<evidence type="ECO:0000313" key="3">
    <source>
        <dbReference type="Proteomes" id="UP000193969"/>
    </source>
</evidence>
<reference evidence="2" key="1">
    <citation type="submission" date="2017-04" db="EMBL/GenBank/DDBJ databases">
        <authorList>
            <person name="Afonso C.L."/>
            <person name="Miller P.J."/>
            <person name="Scott M.A."/>
            <person name="Spackman E."/>
            <person name="Goraichik I."/>
            <person name="Dimitrov K.M."/>
            <person name="Suarez D.L."/>
            <person name="Swayne D.E."/>
        </authorList>
    </citation>
    <scope>NUCLEOTIDE SEQUENCE [LARGE SCALE GENOMIC DNA]</scope>
    <source>
        <strain evidence="2">FDF-1</strain>
    </source>
</reference>
<dbReference type="Proteomes" id="UP000278252">
    <property type="component" value="Unassembled WGS sequence"/>
</dbReference>
<dbReference type="RefSeq" id="WP_013037058.1">
    <property type="nucleotide sequence ID" value="NZ_FXBN01000001.1"/>
</dbReference>
<dbReference type="GeneID" id="8982737"/>
<sequence>MVRKIRCKNIKNDLEYLGDIMSHQEGREPTPDVARFKTQVEYKKTLCKILRNEKEKEELDR</sequence>
<dbReference type="OrthoDB" id="120217at2157"/>
<evidence type="ECO:0000313" key="1">
    <source>
        <dbReference type="EMBL" id="RNI13117.1"/>
    </source>
</evidence>
<gene>
    <name evidence="1" type="ORF">EFE41_00560</name>
    <name evidence="2" type="ORF">SAMN06264941_0456</name>
</gene>
<evidence type="ECO:0000313" key="4">
    <source>
        <dbReference type="Proteomes" id="UP000278252"/>
    </source>
</evidence>
<reference evidence="1 4" key="3">
    <citation type="submission" date="2018-10" db="EMBL/GenBank/DDBJ databases">
        <title>Cultivation of a novel Methanohalophilus strain from Kebrit Deep of the Red Sea and a genomic comparison of members of the genus Methanohalophilus.</title>
        <authorList>
            <person name="Guan Y."/>
            <person name="Ngugi D.K."/>
            <person name="Stingl U."/>
        </authorList>
    </citation>
    <scope>NUCLEOTIDE SEQUENCE [LARGE SCALE GENOMIC DNA]</scope>
    <source>
        <strain evidence="1 4">DSM 7471</strain>
    </source>
</reference>
<reference evidence="3" key="2">
    <citation type="submission" date="2017-04" db="EMBL/GenBank/DDBJ databases">
        <authorList>
            <person name="Varghese N."/>
            <person name="Submissions S."/>
        </authorList>
    </citation>
    <scope>NUCLEOTIDE SEQUENCE [LARGE SCALE GENOMIC DNA]</scope>
    <source>
        <strain evidence="3">FDF-1</strain>
    </source>
</reference>
<evidence type="ECO:0000313" key="2">
    <source>
        <dbReference type="EMBL" id="SMH31438.1"/>
    </source>
</evidence>
<name>A0A1X7N3P7_9EURY</name>
<dbReference type="EMBL" id="FXBN01000001">
    <property type="protein sequence ID" value="SMH31438.1"/>
    <property type="molecule type" value="Genomic_DNA"/>
</dbReference>
<protein>
    <submittedName>
        <fullName evidence="2">Uncharacterized protein</fullName>
    </submittedName>
</protein>
<dbReference type="EMBL" id="RJJH01000001">
    <property type="protein sequence ID" value="RNI13117.1"/>
    <property type="molecule type" value="Genomic_DNA"/>
</dbReference>
<organism evidence="2 3">
    <name type="scientific">Methanohalophilus portucalensis FDF-1</name>
    <dbReference type="NCBI Taxonomy" id="523843"/>
    <lineage>
        <taxon>Archaea</taxon>
        <taxon>Methanobacteriati</taxon>
        <taxon>Methanobacteriota</taxon>
        <taxon>Stenosarchaea group</taxon>
        <taxon>Methanomicrobia</taxon>
        <taxon>Methanosarcinales</taxon>
        <taxon>Methanosarcinaceae</taxon>
        <taxon>Methanohalophilus</taxon>
    </lineage>
</organism>
<keyword evidence="3" id="KW-1185">Reference proteome</keyword>
<dbReference type="AlphaFoldDB" id="A0A1X7N3P7"/>
<accession>A0A1X7N3P7</accession>
<proteinExistence type="predicted"/>
<dbReference type="Proteomes" id="UP000193969">
    <property type="component" value="Unassembled WGS sequence"/>
</dbReference>